<proteinExistence type="predicted"/>
<dbReference type="AlphaFoldDB" id="B9XBH7"/>
<dbReference type="PANTHER" id="PTHR35810">
    <property type="entry name" value="CYTOPLASMIC PROTEIN-RELATED"/>
    <property type="match status" value="1"/>
</dbReference>
<dbReference type="OrthoDB" id="9802752at2"/>
<accession>B9XBH7</accession>
<evidence type="ECO:0000313" key="1">
    <source>
        <dbReference type="EMBL" id="EEF62862.1"/>
    </source>
</evidence>
<dbReference type="STRING" id="320771.Cflav_PD5497"/>
<protein>
    <submittedName>
        <fullName evidence="1">Virulence protein-like protein</fullName>
    </submittedName>
</protein>
<dbReference type="Pfam" id="PF13310">
    <property type="entry name" value="Virulence_RhuM"/>
    <property type="match status" value="1"/>
</dbReference>
<dbReference type="InterPro" id="IPR011204">
    <property type="entry name" value="Virulence_RhuM-like"/>
</dbReference>
<comment type="caution">
    <text evidence="1">The sequence shown here is derived from an EMBL/GenBank/DDBJ whole genome shotgun (WGS) entry which is preliminary data.</text>
</comment>
<organism evidence="1 2">
    <name type="scientific">Pedosphaera parvula (strain Ellin514)</name>
    <dbReference type="NCBI Taxonomy" id="320771"/>
    <lineage>
        <taxon>Bacteria</taxon>
        <taxon>Pseudomonadati</taxon>
        <taxon>Verrucomicrobiota</taxon>
        <taxon>Pedosphaerae</taxon>
        <taxon>Pedosphaerales</taxon>
        <taxon>Pedosphaeraceae</taxon>
        <taxon>Pedosphaera</taxon>
    </lineage>
</organism>
<evidence type="ECO:0000313" key="2">
    <source>
        <dbReference type="Proteomes" id="UP000003688"/>
    </source>
</evidence>
<sequence>MTKNNPEANPGGEVILYLTEDQQTRMQVRLLGGTVWLSLNQIAELFQRDKSVISRHIANVFEERELQRDSVVANFATTATDGKTYQVDFFNLELIISVGYRVKSQRGTQFRQWATSRLKEYLVKGFVLDDERLKNPPGLGVADYFDELLERIRDIRASERRMYLRVKEVLALAADYKVDEAEVQVFFQTVQNKLHYAVSGKTAPELIAKRADHNKPNMGLTSWKGGVVRKGDVTVAKNYLNKKEIAELNRIVVMFLDYAEDQASRRKQVFMRDWRTRLDEFLRFNERQVLPDSGNVSREEASRRAEEQYALFEKRRRAEMESSATVALEADLKLLEEQAKELSKPKRKRS</sequence>
<name>B9XBH7_PEDPL</name>
<reference evidence="1 2" key="1">
    <citation type="journal article" date="2011" name="J. Bacteriol.">
        <title>Genome sequence of 'Pedosphaera parvula' Ellin514, an aerobic Verrucomicrobial isolate from pasture soil.</title>
        <authorList>
            <person name="Kant R."/>
            <person name="van Passel M.W."/>
            <person name="Sangwan P."/>
            <person name="Palva A."/>
            <person name="Lucas S."/>
            <person name="Copeland A."/>
            <person name="Lapidus A."/>
            <person name="Glavina Del Rio T."/>
            <person name="Dalin E."/>
            <person name="Tice H."/>
            <person name="Bruce D."/>
            <person name="Goodwin L."/>
            <person name="Pitluck S."/>
            <person name="Chertkov O."/>
            <person name="Larimer F.W."/>
            <person name="Land M.L."/>
            <person name="Hauser L."/>
            <person name="Brettin T.S."/>
            <person name="Detter J.C."/>
            <person name="Han S."/>
            <person name="de Vos W.M."/>
            <person name="Janssen P.H."/>
            <person name="Smidt H."/>
        </authorList>
    </citation>
    <scope>NUCLEOTIDE SEQUENCE [LARGE SCALE GENOMIC DNA]</scope>
    <source>
        <strain evidence="1 2">Ellin514</strain>
    </source>
</reference>
<dbReference type="PANTHER" id="PTHR35810:SF1">
    <property type="entry name" value="CYTOPLASMIC PROTEIN"/>
    <property type="match status" value="1"/>
</dbReference>
<dbReference type="PIRSF" id="PIRSF015268">
    <property type="entry name" value="Virulence_RhuM"/>
    <property type="match status" value="1"/>
</dbReference>
<dbReference type="EMBL" id="ABOX02000003">
    <property type="protein sequence ID" value="EEF62862.1"/>
    <property type="molecule type" value="Genomic_DNA"/>
</dbReference>
<dbReference type="RefSeq" id="WP_007413175.1">
    <property type="nucleotide sequence ID" value="NZ_ABOX02000003.1"/>
</dbReference>
<gene>
    <name evidence="1" type="ORF">Cflav_PD5497</name>
</gene>
<keyword evidence="2" id="KW-1185">Reference proteome</keyword>
<dbReference type="Proteomes" id="UP000003688">
    <property type="component" value="Unassembled WGS sequence"/>
</dbReference>